<dbReference type="AlphaFoldDB" id="A0A7S4UWJ4"/>
<organism evidence="1">
    <name type="scientific">Guillardia theta</name>
    <name type="common">Cryptophyte</name>
    <name type="synonym">Cryptomonas phi</name>
    <dbReference type="NCBI Taxonomy" id="55529"/>
    <lineage>
        <taxon>Eukaryota</taxon>
        <taxon>Cryptophyceae</taxon>
        <taxon>Pyrenomonadales</taxon>
        <taxon>Geminigeraceae</taxon>
        <taxon>Guillardia</taxon>
    </lineage>
</organism>
<proteinExistence type="predicted"/>
<name>A0A7S4UWJ4_GUITH</name>
<protein>
    <submittedName>
        <fullName evidence="1">Uncharacterized protein</fullName>
    </submittedName>
</protein>
<accession>A0A7S4UWJ4</accession>
<gene>
    <name evidence="1" type="ORF">GTHE00462_LOCUS34773</name>
</gene>
<dbReference type="EMBL" id="HBKN01044392">
    <property type="protein sequence ID" value="CAE2333639.1"/>
    <property type="molecule type" value="Transcribed_RNA"/>
</dbReference>
<sequence length="130" mass="15334">MVEMDFLVPWAPEGTWAFQAHKDLEAWQDLMENQDREARRVPLELVEWDPLDLLDLRAHEGYKDRRDPLDRPVFPCEAQTAFQVLRVQLEARELQGLQGRQVQLDLQELLELSATSNNIIKQYELKSPYM</sequence>
<reference evidence="1" key="1">
    <citation type="submission" date="2021-01" db="EMBL/GenBank/DDBJ databases">
        <authorList>
            <person name="Corre E."/>
            <person name="Pelletier E."/>
            <person name="Niang G."/>
            <person name="Scheremetjew M."/>
            <person name="Finn R."/>
            <person name="Kale V."/>
            <person name="Holt S."/>
            <person name="Cochrane G."/>
            <person name="Meng A."/>
            <person name="Brown T."/>
            <person name="Cohen L."/>
        </authorList>
    </citation>
    <scope>NUCLEOTIDE SEQUENCE</scope>
    <source>
        <strain evidence="1">CCMP 2712</strain>
    </source>
</reference>
<evidence type="ECO:0000313" key="1">
    <source>
        <dbReference type="EMBL" id="CAE2333639.1"/>
    </source>
</evidence>